<proteinExistence type="predicted"/>
<organism evidence="1 2">
    <name type="scientific">Macrosiphum euphorbiae</name>
    <name type="common">potato aphid</name>
    <dbReference type="NCBI Taxonomy" id="13131"/>
    <lineage>
        <taxon>Eukaryota</taxon>
        <taxon>Metazoa</taxon>
        <taxon>Ecdysozoa</taxon>
        <taxon>Arthropoda</taxon>
        <taxon>Hexapoda</taxon>
        <taxon>Insecta</taxon>
        <taxon>Pterygota</taxon>
        <taxon>Neoptera</taxon>
        <taxon>Paraneoptera</taxon>
        <taxon>Hemiptera</taxon>
        <taxon>Sternorrhyncha</taxon>
        <taxon>Aphidomorpha</taxon>
        <taxon>Aphidoidea</taxon>
        <taxon>Aphididae</taxon>
        <taxon>Macrosiphini</taxon>
        <taxon>Macrosiphum</taxon>
    </lineage>
</organism>
<name>A0AAV0VVW8_9HEMI</name>
<evidence type="ECO:0000313" key="1">
    <source>
        <dbReference type="EMBL" id="CAI6347317.1"/>
    </source>
</evidence>
<sequence>MSFYGKIRWLGHVERMDEETIPKRVMLARMEETRRQGRPRSRWIDEVKKDLQQMGIRNWRSIAKDREEWRRIVLGAKGQYSL</sequence>
<comment type="caution">
    <text evidence="1">The sequence shown here is derived from an EMBL/GenBank/DDBJ whole genome shotgun (WGS) entry which is preliminary data.</text>
</comment>
<dbReference type="Proteomes" id="UP001160148">
    <property type="component" value="Unassembled WGS sequence"/>
</dbReference>
<gene>
    <name evidence="1" type="ORF">MEUPH1_LOCUS4117</name>
</gene>
<keyword evidence="2" id="KW-1185">Reference proteome</keyword>
<protein>
    <submittedName>
        <fullName evidence="1">Uncharacterized protein</fullName>
    </submittedName>
</protein>
<accession>A0AAV0VVW8</accession>
<dbReference type="AlphaFoldDB" id="A0AAV0VVW8"/>
<evidence type="ECO:0000313" key="2">
    <source>
        <dbReference type="Proteomes" id="UP001160148"/>
    </source>
</evidence>
<dbReference type="EMBL" id="CARXXK010000001">
    <property type="protein sequence ID" value="CAI6347317.1"/>
    <property type="molecule type" value="Genomic_DNA"/>
</dbReference>
<reference evidence="1 2" key="1">
    <citation type="submission" date="2023-01" db="EMBL/GenBank/DDBJ databases">
        <authorList>
            <person name="Whitehead M."/>
        </authorList>
    </citation>
    <scope>NUCLEOTIDE SEQUENCE [LARGE SCALE GENOMIC DNA]</scope>
</reference>